<evidence type="ECO:0000256" key="1">
    <source>
        <dbReference type="ARBA" id="ARBA00002324"/>
    </source>
</evidence>
<dbReference type="UniPathway" id="UPA00253">
    <property type="reaction ID" value="UER00332"/>
</dbReference>
<dbReference type="AlphaFoldDB" id="A0A4R3LZE7"/>
<comment type="function">
    <text evidence="1 11">Catalyzes the reversible adenylation of nicotinate mononucleotide (NaMN) to nicotinic acid adenine dinucleotide (NaAD).</text>
</comment>
<evidence type="ECO:0000256" key="4">
    <source>
        <dbReference type="ARBA" id="ARBA00022642"/>
    </source>
</evidence>
<evidence type="ECO:0000313" key="14">
    <source>
        <dbReference type="Proteomes" id="UP000295678"/>
    </source>
</evidence>
<dbReference type="EMBL" id="SMAK01000012">
    <property type="protein sequence ID" value="TCT05843.1"/>
    <property type="molecule type" value="Genomic_DNA"/>
</dbReference>
<evidence type="ECO:0000313" key="13">
    <source>
        <dbReference type="EMBL" id="TCT05843.1"/>
    </source>
</evidence>
<keyword evidence="5 11" id="KW-0808">Transferase</keyword>
<comment type="similarity">
    <text evidence="3 11">Belongs to the NadD family.</text>
</comment>
<dbReference type="NCBIfam" id="NF000845">
    <property type="entry name" value="PRK00071.2-4"/>
    <property type="match status" value="1"/>
</dbReference>
<dbReference type="PANTHER" id="PTHR39321:SF3">
    <property type="entry name" value="PHOSPHOPANTETHEINE ADENYLYLTRANSFERASE"/>
    <property type="match status" value="1"/>
</dbReference>
<comment type="caution">
    <text evidence="13">The sequence shown here is derived from an EMBL/GenBank/DDBJ whole genome shotgun (WGS) entry which is preliminary data.</text>
</comment>
<organism evidence="13 14">
    <name type="scientific">Tepidamorphus gemmatus</name>
    <dbReference type="NCBI Taxonomy" id="747076"/>
    <lineage>
        <taxon>Bacteria</taxon>
        <taxon>Pseudomonadati</taxon>
        <taxon>Pseudomonadota</taxon>
        <taxon>Alphaproteobacteria</taxon>
        <taxon>Hyphomicrobiales</taxon>
        <taxon>Tepidamorphaceae</taxon>
        <taxon>Tepidamorphus</taxon>
    </lineage>
</organism>
<dbReference type="Pfam" id="PF01467">
    <property type="entry name" value="CTP_transf_like"/>
    <property type="match status" value="1"/>
</dbReference>
<name>A0A4R3LZE7_9HYPH</name>
<dbReference type="InterPro" id="IPR005248">
    <property type="entry name" value="NadD/NMNAT"/>
</dbReference>
<feature type="domain" description="Cytidyltransferase-like" evidence="12">
    <location>
        <begin position="21"/>
        <end position="200"/>
    </location>
</feature>
<dbReference type="EC" id="2.7.7.18" evidence="11"/>
<evidence type="ECO:0000259" key="12">
    <source>
        <dbReference type="Pfam" id="PF01467"/>
    </source>
</evidence>
<evidence type="ECO:0000256" key="9">
    <source>
        <dbReference type="ARBA" id="ARBA00023027"/>
    </source>
</evidence>
<dbReference type="CDD" id="cd02165">
    <property type="entry name" value="NMNAT"/>
    <property type="match status" value="1"/>
</dbReference>
<keyword evidence="14" id="KW-1185">Reference proteome</keyword>
<dbReference type="NCBIfam" id="TIGR00482">
    <property type="entry name" value="nicotinate (nicotinamide) nucleotide adenylyltransferase"/>
    <property type="match status" value="1"/>
</dbReference>
<comment type="pathway">
    <text evidence="2 11">Cofactor biosynthesis; NAD(+) biosynthesis; deamido-NAD(+) from nicotinate D-ribonucleotide: step 1/1.</text>
</comment>
<dbReference type="GO" id="GO:0009435">
    <property type="term" value="P:NAD+ biosynthetic process"/>
    <property type="evidence" value="ECO:0007669"/>
    <property type="project" value="UniProtKB-UniRule"/>
</dbReference>
<evidence type="ECO:0000256" key="11">
    <source>
        <dbReference type="HAMAP-Rule" id="MF_00244"/>
    </source>
</evidence>
<keyword evidence="9 11" id="KW-0520">NAD</keyword>
<keyword evidence="6 11" id="KW-0548">Nucleotidyltransferase</keyword>
<protein>
    <recommendedName>
        <fullName evidence="11">Probable nicotinate-nucleotide adenylyltransferase</fullName>
        <ecNumber evidence="11">2.7.7.18</ecNumber>
    </recommendedName>
    <alternativeName>
        <fullName evidence="11">Deamido-NAD(+) diphosphorylase</fullName>
    </alternativeName>
    <alternativeName>
        <fullName evidence="11">Deamido-NAD(+) pyrophosphorylase</fullName>
    </alternativeName>
    <alternativeName>
        <fullName evidence="11">Nicotinate mononucleotide adenylyltransferase</fullName>
        <shortName evidence="11">NaMN adenylyltransferase</shortName>
    </alternativeName>
</protein>
<proteinExistence type="inferred from homology"/>
<keyword evidence="4 11" id="KW-0662">Pyridine nucleotide biosynthesis</keyword>
<evidence type="ECO:0000256" key="8">
    <source>
        <dbReference type="ARBA" id="ARBA00022840"/>
    </source>
</evidence>
<dbReference type="GO" id="GO:0005524">
    <property type="term" value="F:ATP binding"/>
    <property type="evidence" value="ECO:0007669"/>
    <property type="project" value="UniProtKB-KW"/>
</dbReference>
<comment type="catalytic activity">
    <reaction evidence="10 11">
        <text>nicotinate beta-D-ribonucleotide + ATP + H(+) = deamido-NAD(+) + diphosphate</text>
        <dbReference type="Rhea" id="RHEA:22860"/>
        <dbReference type="ChEBI" id="CHEBI:15378"/>
        <dbReference type="ChEBI" id="CHEBI:30616"/>
        <dbReference type="ChEBI" id="CHEBI:33019"/>
        <dbReference type="ChEBI" id="CHEBI:57502"/>
        <dbReference type="ChEBI" id="CHEBI:58437"/>
        <dbReference type="EC" id="2.7.7.18"/>
    </reaction>
</comment>
<evidence type="ECO:0000256" key="6">
    <source>
        <dbReference type="ARBA" id="ARBA00022695"/>
    </source>
</evidence>
<dbReference type="SUPFAM" id="SSF52374">
    <property type="entry name" value="Nucleotidylyl transferase"/>
    <property type="match status" value="1"/>
</dbReference>
<gene>
    <name evidence="11" type="primary">nadD</name>
    <name evidence="13" type="ORF">EDC22_11212</name>
</gene>
<dbReference type="GO" id="GO:0004515">
    <property type="term" value="F:nicotinate-nucleotide adenylyltransferase activity"/>
    <property type="evidence" value="ECO:0007669"/>
    <property type="project" value="UniProtKB-UniRule"/>
</dbReference>
<keyword evidence="7 11" id="KW-0547">Nucleotide-binding</keyword>
<evidence type="ECO:0000256" key="2">
    <source>
        <dbReference type="ARBA" id="ARBA00005019"/>
    </source>
</evidence>
<evidence type="ECO:0000256" key="10">
    <source>
        <dbReference type="ARBA" id="ARBA00048721"/>
    </source>
</evidence>
<sequence length="204" mass="22557">MGGIGGWPNLPSCGAGQRIGLFGGSFNPPHGGHRLVSDMALRRLRLDRIWWLVTPGNPLKDPRALRPLEARIAEAARIAAHPRIQVTAVEADIGASRTRDTLRYLIRRCPTARFVWLMGADNLASFHHWYAWREIARTVPIAVVDRPGYGLAAVASPAAHWMASRRIDEADAALLADLDPPAWVFLHGRRSPLSSTQLRADQTR</sequence>
<keyword evidence="8 11" id="KW-0067">ATP-binding</keyword>
<dbReference type="Proteomes" id="UP000295678">
    <property type="component" value="Unassembled WGS sequence"/>
</dbReference>
<dbReference type="InterPro" id="IPR004821">
    <property type="entry name" value="Cyt_trans-like"/>
</dbReference>
<dbReference type="RefSeq" id="WP_165926938.1">
    <property type="nucleotide sequence ID" value="NZ_SMAK01000012.1"/>
</dbReference>
<evidence type="ECO:0000256" key="3">
    <source>
        <dbReference type="ARBA" id="ARBA00009014"/>
    </source>
</evidence>
<dbReference type="NCBIfam" id="NF000843">
    <property type="entry name" value="PRK00071.2-2"/>
    <property type="match status" value="1"/>
</dbReference>
<accession>A0A4R3LZE7</accession>
<reference evidence="13 14" key="1">
    <citation type="submission" date="2019-03" db="EMBL/GenBank/DDBJ databases">
        <title>Genomic Encyclopedia of Type Strains, Phase IV (KMG-IV): sequencing the most valuable type-strain genomes for metagenomic binning, comparative biology and taxonomic classification.</title>
        <authorList>
            <person name="Goeker M."/>
        </authorList>
    </citation>
    <scope>NUCLEOTIDE SEQUENCE [LARGE SCALE GENOMIC DNA]</scope>
    <source>
        <strain evidence="13 14">DSM 19345</strain>
    </source>
</reference>
<evidence type="ECO:0000256" key="7">
    <source>
        <dbReference type="ARBA" id="ARBA00022741"/>
    </source>
</evidence>
<dbReference type="HAMAP" id="MF_00244">
    <property type="entry name" value="NaMN_adenylyltr"/>
    <property type="match status" value="1"/>
</dbReference>
<dbReference type="PANTHER" id="PTHR39321">
    <property type="entry name" value="NICOTINATE-NUCLEOTIDE ADENYLYLTRANSFERASE-RELATED"/>
    <property type="match status" value="1"/>
</dbReference>
<dbReference type="InterPro" id="IPR014729">
    <property type="entry name" value="Rossmann-like_a/b/a_fold"/>
</dbReference>
<dbReference type="Gene3D" id="3.40.50.620">
    <property type="entry name" value="HUPs"/>
    <property type="match status" value="1"/>
</dbReference>
<evidence type="ECO:0000256" key="5">
    <source>
        <dbReference type="ARBA" id="ARBA00022679"/>
    </source>
</evidence>